<dbReference type="KEGG" id="nav:JQS30_05975"/>
<dbReference type="Proteomes" id="UP000662939">
    <property type="component" value="Chromosome"/>
</dbReference>
<dbReference type="Gene3D" id="1.25.40.10">
    <property type="entry name" value="Tetratricopeptide repeat domain"/>
    <property type="match status" value="1"/>
</dbReference>
<sequence length="363" mass="39232">MVRRIELSEARSRAGHTQESLAEALHVSPRTVARWEAGTSSPYPTTRRDLASELGLSLDQLASVVSNSNDATSYPNAAWSTTDPVRAAHGWLMDDVPQLAGATSVTQRIITLRRLDDTVAGSQMLPIVLNEIEACRAAGPSAELYQLAGWIASDLGQYALAEHAYLKGADAARAAGDIGLTAQLFSCLAYQKTNISLDPEALLLAQTAAQGTDGKTGPLVEALILERVAWAAAKQQNSSLTLRTLDKVQLAYERHQQTKSETPDWTYWLNQSEIDIMAGRCLIALGNPAKAAPLIAKAVAEYPPEHIREVALYQTWLAEGYARAGNRDSAEEALANAAQLDVDSERVSQRLNLVNSILEPHLA</sequence>
<accession>A0A895XMU7</accession>
<dbReference type="SMART" id="SM00530">
    <property type="entry name" value="HTH_XRE"/>
    <property type="match status" value="1"/>
</dbReference>
<feature type="domain" description="HTH cro/C1-type" evidence="1">
    <location>
        <begin position="7"/>
        <end position="61"/>
    </location>
</feature>
<dbReference type="GO" id="GO:0003677">
    <property type="term" value="F:DNA binding"/>
    <property type="evidence" value="ECO:0007669"/>
    <property type="project" value="InterPro"/>
</dbReference>
<dbReference type="EMBL" id="CP070496">
    <property type="protein sequence ID" value="QSB06447.1"/>
    <property type="molecule type" value="Genomic_DNA"/>
</dbReference>
<dbReference type="CDD" id="cd00093">
    <property type="entry name" value="HTH_XRE"/>
    <property type="match status" value="1"/>
</dbReference>
<keyword evidence="3" id="KW-1185">Reference proteome</keyword>
<proteinExistence type="predicted"/>
<dbReference type="PROSITE" id="PS50943">
    <property type="entry name" value="HTH_CROC1"/>
    <property type="match status" value="1"/>
</dbReference>
<dbReference type="InterPro" id="IPR010982">
    <property type="entry name" value="Lambda_DNA-bd_dom_sf"/>
</dbReference>
<protein>
    <submittedName>
        <fullName evidence="2">Helix-turn-helix domain-containing protein</fullName>
    </submittedName>
</protein>
<dbReference type="SUPFAM" id="SSF48452">
    <property type="entry name" value="TPR-like"/>
    <property type="match status" value="1"/>
</dbReference>
<name>A0A895XMU7_9ACTN</name>
<organism evidence="2 3">
    <name type="scientific">Natronoglycomyces albus</name>
    <dbReference type="NCBI Taxonomy" id="2811108"/>
    <lineage>
        <taxon>Bacteria</taxon>
        <taxon>Bacillati</taxon>
        <taxon>Actinomycetota</taxon>
        <taxon>Actinomycetes</taxon>
        <taxon>Glycomycetales</taxon>
        <taxon>Glycomycetaceae</taxon>
        <taxon>Natronoglycomyces</taxon>
    </lineage>
</organism>
<dbReference type="AlphaFoldDB" id="A0A895XMU7"/>
<reference evidence="2" key="1">
    <citation type="submission" date="2021-02" db="EMBL/GenBank/DDBJ databases">
        <title>Natronoglycomyces albus gen. nov., sp. nov, a haloalkaliphilic actinobacterium from a soda solonchak soil.</title>
        <authorList>
            <person name="Sorokin D.Y."/>
            <person name="Khijniak T.V."/>
            <person name="Zakharycheva A.P."/>
            <person name="Boueva O.V."/>
            <person name="Ariskina E.V."/>
            <person name="Hahnke R.L."/>
            <person name="Bunk B."/>
            <person name="Sproer C."/>
            <person name="Schumann P."/>
            <person name="Evtushenko L.I."/>
            <person name="Kublanov I.V."/>
        </authorList>
    </citation>
    <scope>NUCLEOTIDE SEQUENCE</scope>
    <source>
        <strain evidence="2">DSM 106290</strain>
    </source>
</reference>
<gene>
    <name evidence="2" type="ORF">JQS30_05975</name>
</gene>
<dbReference type="Gene3D" id="1.10.260.40">
    <property type="entry name" value="lambda repressor-like DNA-binding domains"/>
    <property type="match status" value="1"/>
</dbReference>
<evidence type="ECO:0000313" key="3">
    <source>
        <dbReference type="Proteomes" id="UP000662939"/>
    </source>
</evidence>
<dbReference type="InterPro" id="IPR011990">
    <property type="entry name" value="TPR-like_helical_dom_sf"/>
</dbReference>
<dbReference type="InterPro" id="IPR001387">
    <property type="entry name" value="Cro/C1-type_HTH"/>
</dbReference>
<evidence type="ECO:0000259" key="1">
    <source>
        <dbReference type="PROSITE" id="PS50943"/>
    </source>
</evidence>
<dbReference type="SUPFAM" id="SSF47413">
    <property type="entry name" value="lambda repressor-like DNA-binding domains"/>
    <property type="match status" value="1"/>
</dbReference>
<dbReference type="Pfam" id="PF01381">
    <property type="entry name" value="HTH_3"/>
    <property type="match status" value="1"/>
</dbReference>
<evidence type="ECO:0000313" key="2">
    <source>
        <dbReference type="EMBL" id="QSB06447.1"/>
    </source>
</evidence>